<evidence type="ECO:0000256" key="1">
    <source>
        <dbReference type="ARBA" id="ARBA00022729"/>
    </source>
</evidence>
<organism evidence="3 4">
    <name type="scientific">Sphingomonas humi</name>
    <dbReference type="NCBI Taxonomy" id="335630"/>
    <lineage>
        <taxon>Bacteria</taxon>
        <taxon>Pseudomonadati</taxon>
        <taxon>Pseudomonadota</taxon>
        <taxon>Alphaproteobacteria</taxon>
        <taxon>Sphingomonadales</taxon>
        <taxon>Sphingomonadaceae</taxon>
        <taxon>Sphingomonas</taxon>
    </lineage>
</organism>
<keyword evidence="1" id="KW-0732">Signal</keyword>
<dbReference type="SUPFAM" id="SSF51261">
    <property type="entry name" value="Duplicated hybrid motif"/>
    <property type="match status" value="1"/>
</dbReference>
<comment type="caution">
    <text evidence="3">The sequence shown here is derived from an EMBL/GenBank/DDBJ whole genome shotgun (WGS) entry which is preliminary data.</text>
</comment>
<sequence>MFHSPRPLVAAAALPDFGRPGAKAPAFGRATILLPPPPRFSLVVDLAEAPLSKRWWRGVATLAALVAGVSQLAPPLVPLPAGTPVAQGADQTLQEQALTVGALSGGSVTGLTMSESPRARPIAAAPARQSRALSLIVSPGDDLAKLLLRNGARAADAYQAAALAQGEKALPPVGTSLSLRLGSPDTSGQRAIEQLTYRASLDVELLISGAEGGLRVERRQLGIDRTPLRIRGSVGGGLYWALRSAGASPEQAADYLGAIGASVDVGSEIMPGDRFELVVAQAKSADGRIATGGLLYAGLDRSGGHDLSLVRVPINGRLQWIDEGTSPEPVRSGLLAPVAGPITSTFGARMHPILRFIRMHNGIDYGASWGSPIVAAADGQVVRAGWAGGYGRQVRIAHEGGLVTSYSHMSRIVAGEGGIVRRGELIGYVGSSGLSTGPHLHYEVLKDGTPVNPLGVTLVSRPVLNEGLMAAVRARAKALRGL</sequence>
<dbReference type="Gene3D" id="2.70.70.10">
    <property type="entry name" value="Glucose Permease (Domain IIA)"/>
    <property type="match status" value="1"/>
</dbReference>
<dbReference type="Gene3D" id="3.10.450.350">
    <property type="match status" value="1"/>
</dbReference>
<proteinExistence type="predicted"/>
<dbReference type="Pfam" id="PF01551">
    <property type="entry name" value="Peptidase_M23"/>
    <property type="match status" value="1"/>
</dbReference>
<dbReference type="EMBL" id="BAAAZD010000001">
    <property type="protein sequence ID" value="GAA3998207.1"/>
    <property type="molecule type" value="Genomic_DNA"/>
</dbReference>
<feature type="domain" description="M23ase beta-sheet core" evidence="2">
    <location>
        <begin position="358"/>
        <end position="453"/>
    </location>
</feature>
<dbReference type="InterPro" id="IPR050570">
    <property type="entry name" value="Cell_wall_metabolism_enzyme"/>
</dbReference>
<accession>A0ABP7RJ43</accession>
<dbReference type="CDD" id="cd12797">
    <property type="entry name" value="M23_peptidase"/>
    <property type="match status" value="1"/>
</dbReference>
<protein>
    <recommendedName>
        <fullName evidence="2">M23ase beta-sheet core domain-containing protein</fullName>
    </recommendedName>
</protein>
<keyword evidence="4" id="KW-1185">Reference proteome</keyword>
<evidence type="ECO:0000313" key="4">
    <source>
        <dbReference type="Proteomes" id="UP001501310"/>
    </source>
</evidence>
<reference evidence="4" key="1">
    <citation type="journal article" date="2019" name="Int. J. Syst. Evol. Microbiol.">
        <title>The Global Catalogue of Microorganisms (GCM) 10K type strain sequencing project: providing services to taxonomists for standard genome sequencing and annotation.</title>
        <authorList>
            <consortium name="The Broad Institute Genomics Platform"/>
            <consortium name="The Broad Institute Genome Sequencing Center for Infectious Disease"/>
            <person name="Wu L."/>
            <person name="Ma J."/>
        </authorList>
    </citation>
    <scope>NUCLEOTIDE SEQUENCE [LARGE SCALE GENOMIC DNA]</scope>
    <source>
        <strain evidence="4">JCM 16603</strain>
    </source>
</reference>
<dbReference type="RefSeq" id="WP_344708567.1">
    <property type="nucleotide sequence ID" value="NZ_BAAAZD010000001.1"/>
</dbReference>
<dbReference type="InterPro" id="IPR016047">
    <property type="entry name" value="M23ase_b-sheet_dom"/>
</dbReference>
<dbReference type="PANTHER" id="PTHR21666:SF289">
    <property type="entry name" value="L-ALA--D-GLU ENDOPEPTIDASE"/>
    <property type="match status" value="1"/>
</dbReference>
<gene>
    <name evidence="3" type="ORF">GCM10022211_04840</name>
</gene>
<dbReference type="InterPro" id="IPR011055">
    <property type="entry name" value="Dup_hybrid_motif"/>
</dbReference>
<evidence type="ECO:0000259" key="2">
    <source>
        <dbReference type="Pfam" id="PF01551"/>
    </source>
</evidence>
<dbReference type="PANTHER" id="PTHR21666">
    <property type="entry name" value="PEPTIDASE-RELATED"/>
    <property type="match status" value="1"/>
</dbReference>
<evidence type="ECO:0000313" key="3">
    <source>
        <dbReference type="EMBL" id="GAA3998207.1"/>
    </source>
</evidence>
<name>A0ABP7RJ43_9SPHN</name>
<dbReference type="Proteomes" id="UP001501310">
    <property type="component" value="Unassembled WGS sequence"/>
</dbReference>